<dbReference type="Proteomes" id="UP001165297">
    <property type="component" value="Unassembled WGS sequence"/>
</dbReference>
<dbReference type="InterPro" id="IPR036761">
    <property type="entry name" value="TTHA0802/YceI-like_sf"/>
</dbReference>
<sequence>MKTLFLFLLSMLVLPGAWAQGKYSTRTGLISFFSGTPIEDIEARSTQAAGVLDATTGQVAFSVPMKSFVFRRTLMQEHFNENYVESDKYPKATFAGTIVGFQPGPLAAGGAQSVQVEGDLTIHGVKRRVKVPGRLERQNNRLLIKSTFTVAPADYNIEIPALVRDNIAKSVAVTVNFACEPATPPQTSFSR</sequence>
<dbReference type="EMBL" id="JAJADQ010000001">
    <property type="protein sequence ID" value="MCB2376056.1"/>
    <property type="molecule type" value="Genomic_DNA"/>
</dbReference>
<reference evidence="3" key="1">
    <citation type="submission" date="2021-10" db="EMBL/GenBank/DDBJ databases">
        <authorList>
            <person name="Dean J.D."/>
            <person name="Kim M.K."/>
            <person name="Newey C.N."/>
            <person name="Stoker T.S."/>
            <person name="Thompson D.W."/>
            <person name="Grose J.H."/>
        </authorList>
    </citation>
    <scope>NUCLEOTIDE SEQUENCE</scope>
    <source>
        <strain evidence="3">BT635</strain>
    </source>
</reference>
<accession>A0ABS8A842</accession>
<evidence type="ECO:0000313" key="4">
    <source>
        <dbReference type="Proteomes" id="UP001165297"/>
    </source>
</evidence>
<feature type="chain" id="PRO_5047370211" evidence="1">
    <location>
        <begin position="20"/>
        <end position="191"/>
    </location>
</feature>
<comment type="caution">
    <text evidence="3">The sequence shown here is derived from an EMBL/GenBank/DDBJ whole genome shotgun (WGS) entry which is preliminary data.</text>
</comment>
<evidence type="ECO:0000259" key="2">
    <source>
        <dbReference type="SMART" id="SM00867"/>
    </source>
</evidence>
<feature type="signal peptide" evidence="1">
    <location>
        <begin position="1"/>
        <end position="19"/>
    </location>
</feature>
<gene>
    <name evidence="3" type="ORF">LGH70_00570</name>
</gene>
<protein>
    <submittedName>
        <fullName evidence="3">YceI family protein</fullName>
    </submittedName>
</protein>
<dbReference type="RefSeq" id="WP_226181677.1">
    <property type="nucleotide sequence ID" value="NZ_JAJADQ010000001.1"/>
</dbReference>
<feature type="domain" description="Lipid/polyisoprenoid-binding YceI-like" evidence="2">
    <location>
        <begin position="17"/>
        <end position="180"/>
    </location>
</feature>
<dbReference type="PANTHER" id="PTHR34406:SF1">
    <property type="entry name" value="PROTEIN YCEI"/>
    <property type="match status" value="1"/>
</dbReference>
<keyword evidence="1" id="KW-0732">Signal</keyword>
<dbReference type="Pfam" id="PF04264">
    <property type="entry name" value="YceI"/>
    <property type="match status" value="1"/>
</dbReference>
<name>A0ABS8A842_9BACT</name>
<dbReference type="Gene3D" id="2.40.128.110">
    <property type="entry name" value="Lipid/polyisoprenoid-binding, YceI-like"/>
    <property type="match status" value="1"/>
</dbReference>
<dbReference type="SUPFAM" id="SSF101874">
    <property type="entry name" value="YceI-like"/>
    <property type="match status" value="1"/>
</dbReference>
<evidence type="ECO:0000256" key="1">
    <source>
        <dbReference type="SAM" id="SignalP"/>
    </source>
</evidence>
<dbReference type="SMART" id="SM00867">
    <property type="entry name" value="YceI"/>
    <property type="match status" value="1"/>
</dbReference>
<keyword evidence="4" id="KW-1185">Reference proteome</keyword>
<organism evidence="3 4">
    <name type="scientific">Hymenobacter nitidus</name>
    <dbReference type="NCBI Taxonomy" id="2880929"/>
    <lineage>
        <taxon>Bacteria</taxon>
        <taxon>Pseudomonadati</taxon>
        <taxon>Bacteroidota</taxon>
        <taxon>Cytophagia</taxon>
        <taxon>Cytophagales</taxon>
        <taxon>Hymenobacteraceae</taxon>
        <taxon>Hymenobacter</taxon>
    </lineage>
</organism>
<dbReference type="PANTHER" id="PTHR34406">
    <property type="entry name" value="PROTEIN YCEI"/>
    <property type="match status" value="1"/>
</dbReference>
<proteinExistence type="predicted"/>
<evidence type="ECO:0000313" key="3">
    <source>
        <dbReference type="EMBL" id="MCB2376056.1"/>
    </source>
</evidence>
<dbReference type="InterPro" id="IPR007372">
    <property type="entry name" value="Lipid/polyisoprenoid-bd_YceI"/>
</dbReference>